<protein>
    <submittedName>
        <fullName evidence="2">Uncharacterized protein</fullName>
    </submittedName>
</protein>
<proteinExistence type="predicted"/>
<keyword evidence="3" id="KW-1185">Reference proteome</keyword>
<organism evidence="2 3">
    <name type="scientific">Portunus trituberculatus</name>
    <name type="common">Swimming crab</name>
    <name type="synonym">Neptunus trituberculatus</name>
    <dbReference type="NCBI Taxonomy" id="210409"/>
    <lineage>
        <taxon>Eukaryota</taxon>
        <taxon>Metazoa</taxon>
        <taxon>Ecdysozoa</taxon>
        <taxon>Arthropoda</taxon>
        <taxon>Crustacea</taxon>
        <taxon>Multicrustacea</taxon>
        <taxon>Malacostraca</taxon>
        <taxon>Eumalacostraca</taxon>
        <taxon>Eucarida</taxon>
        <taxon>Decapoda</taxon>
        <taxon>Pleocyemata</taxon>
        <taxon>Brachyura</taxon>
        <taxon>Eubrachyura</taxon>
        <taxon>Portunoidea</taxon>
        <taxon>Portunidae</taxon>
        <taxon>Portuninae</taxon>
        <taxon>Portunus</taxon>
    </lineage>
</organism>
<evidence type="ECO:0000313" key="3">
    <source>
        <dbReference type="Proteomes" id="UP000324222"/>
    </source>
</evidence>
<name>A0A5B7K7D4_PORTR</name>
<gene>
    <name evidence="2" type="ORF">E2C01_098052</name>
</gene>
<accession>A0A5B7K7D4</accession>
<dbReference type="EMBL" id="VSRR010131540">
    <property type="protein sequence ID" value="MPD02467.1"/>
    <property type="molecule type" value="Genomic_DNA"/>
</dbReference>
<feature type="region of interest" description="Disordered" evidence="1">
    <location>
        <begin position="1"/>
        <end position="23"/>
    </location>
</feature>
<comment type="caution">
    <text evidence="2">The sequence shown here is derived from an EMBL/GenBank/DDBJ whole genome shotgun (WGS) entry which is preliminary data.</text>
</comment>
<reference evidence="2 3" key="1">
    <citation type="submission" date="2019-05" db="EMBL/GenBank/DDBJ databases">
        <title>Another draft genome of Portunus trituberculatus and its Hox gene families provides insights of decapod evolution.</title>
        <authorList>
            <person name="Jeong J.-H."/>
            <person name="Song I."/>
            <person name="Kim S."/>
            <person name="Choi T."/>
            <person name="Kim D."/>
            <person name="Ryu S."/>
            <person name="Kim W."/>
        </authorList>
    </citation>
    <scope>NUCLEOTIDE SEQUENCE [LARGE SCALE GENOMIC DNA]</scope>
    <source>
        <tissue evidence="2">Muscle</tissue>
    </source>
</reference>
<dbReference type="AlphaFoldDB" id="A0A5B7K7D4"/>
<dbReference type="Proteomes" id="UP000324222">
    <property type="component" value="Unassembled WGS sequence"/>
</dbReference>
<evidence type="ECO:0000313" key="2">
    <source>
        <dbReference type="EMBL" id="MPD02467.1"/>
    </source>
</evidence>
<feature type="compositionally biased region" description="Polar residues" evidence="1">
    <location>
        <begin position="1"/>
        <end position="17"/>
    </location>
</feature>
<sequence length="168" mass="18566">MRESTPNKTSQASQGDTRSLPGDYSLRLTAKHMTGSCNGPGMKCCLVDGGTANKVNPDRTLTYPSFFLPCEEGATKTKEDPRKILYRHPSYLPHGMEGQPNLKKIPTEPSLTLLSSMSCEEVTTKTKEKPGKILLPTPFFLDARDEGIARLQEAQTEPLTYPSFFLVL</sequence>
<evidence type="ECO:0000256" key="1">
    <source>
        <dbReference type="SAM" id="MobiDB-lite"/>
    </source>
</evidence>